<dbReference type="OrthoDB" id="1668984at2"/>
<evidence type="ECO:0000313" key="3">
    <source>
        <dbReference type="Proteomes" id="UP000187651"/>
    </source>
</evidence>
<dbReference type="Proteomes" id="UP000187651">
    <property type="component" value="Unassembled WGS sequence"/>
</dbReference>
<protein>
    <recommendedName>
        <fullName evidence="1">PIN-like domain-containing protein</fullName>
    </recommendedName>
</protein>
<sequence>MNKAFFIDTENVGDSWVCLMDENVDSKFYVFYTGHSPRLEYETVKYLLKHPDKANFISCHEGNNGLDFQLVTYLGYQLHEDSSQEMIIVSNDTGFDAVVSFWEEKHMKVKRMNRPVHLDNKKNSDLTDNLNPESVLKPVSDKDEINTIINCIGKDNKQQLNTVFTCLYGKDKGRDIYEFKKSIGFFAPEVYWTIQEKFEKLVDIIFKHKLEIEDGSKSELIAFLRENLKDDKQQFYKNLVSKYGNEGADIYNTLKPFYQILYFL</sequence>
<dbReference type="EMBL" id="FNHZ01000003">
    <property type="protein sequence ID" value="SDM90093.1"/>
    <property type="molecule type" value="Genomic_DNA"/>
</dbReference>
<organism evidence="2 3">
    <name type="scientific">Lachnospira pectinoschiza</name>
    <dbReference type="NCBI Taxonomy" id="28052"/>
    <lineage>
        <taxon>Bacteria</taxon>
        <taxon>Bacillati</taxon>
        <taxon>Bacillota</taxon>
        <taxon>Clostridia</taxon>
        <taxon>Lachnospirales</taxon>
        <taxon>Lachnospiraceae</taxon>
        <taxon>Lachnospira</taxon>
    </lineage>
</organism>
<name>A0A1G9X120_9FIRM</name>
<accession>A0A1G9X120</accession>
<dbReference type="InterPro" id="IPR041494">
    <property type="entry name" value="PIN7"/>
</dbReference>
<dbReference type="Pfam" id="PF18475">
    <property type="entry name" value="PIN7"/>
    <property type="match status" value="1"/>
</dbReference>
<evidence type="ECO:0000259" key="1">
    <source>
        <dbReference type="Pfam" id="PF18475"/>
    </source>
</evidence>
<proteinExistence type="predicted"/>
<dbReference type="AlphaFoldDB" id="A0A1G9X120"/>
<reference evidence="3" key="1">
    <citation type="submission" date="2016-10" db="EMBL/GenBank/DDBJ databases">
        <authorList>
            <person name="Varghese N."/>
            <person name="Submissions S."/>
        </authorList>
    </citation>
    <scope>NUCLEOTIDE SEQUENCE [LARGE SCALE GENOMIC DNA]</scope>
    <source>
        <strain evidence="3">M83</strain>
    </source>
</reference>
<evidence type="ECO:0000313" key="2">
    <source>
        <dbReference type="EMBL" id="SDM90093.1"/>
    </source>
</evidence>
<keyword evidence="3" id="KW-1185">Reference proteome</keyword>
<feature type="domain" description="PIN-like" evidence="1">
    <location>
        <begin position="6"/>
        <end position="105"/>
    </location>
</feature>
<gene>
    <name evidence="2" type="ORF">SAMN05216544_1412</name>
</gene>
<dbReference type="RefSeq" id="WP_074521549.1">
    <property type="nucleotide sequence ID" value="NZ_FNHZ01000003.1"/>
</dbReference>